<dbReference type="SUPFAM" id="SSF52743">
    <property type="entry name" value="Subtilisin-like"/>
    <property type="match status" value="1"/>
</dbReference>
<feature type="active site" description="Charge relay system" evidence="8 9">
    <location>
        <position position="600"/>
    </location>
</feature>
<dbReference type="FunFam" id="3.40.50.200:FF:000006">
    <property type="entry name" value="Subtilisin-like protease SBT1.5"/>
    <property type="match status" value="1"/>
</dbReference>
<keyword evidence="5 9" id="KW-0378">Hydrolase</keyword>
<dbReference type="GO" id="GO:0009609">
    <property type="term" value="P:response to symbiotic bacterium"/>
    <property type="evidence" value="ECO:0007669"/>
    <property type="project" value="UniProtKB-ARBA"/>
</dbReference>
<dbReference type="InterPro" id="IPR034197">
    <property type="entry name" value="Peptidases_S8_3"/>
</dbReference>
<feature type="active site" description="Charge relay system" evidence="8 9">
    <location>
        <position position="238"/>
    </location>
</feature>
<dbReference type="InterPro" id="IPR015500">
    <property type="entry name" value="Peptidase_S8_subtilisin-rel"/>
</dbReference>
<dbReference type="CDD" id="cd04852">
    <property type="entry name" value="Peptidases_S8_3"/>
    <property type="match status" value="1"/>
</dbReference>
<dbReference type="InterPro" id="IPR010259">
    <property type="entry name" value="S8pro/Inhibitor_I9"/>
</dbReference>
<dbReference type="Gene3D" id="2.60.40.2310">
    <property type="match status" value="1"/>
</dbReference>
<dbReference type="InterPro" id="IPR045051">
    <property type="entry name" value="SBT"/>
</dbReference>
<dbReference type="InterPro" id="IPR000209">
    <property type="entry name" value="Peptidase_S8/S53_dom"/>
</dbReference>
<name>A0AAN9L4Q3_CANGL</name>
<dbReference type="InterPro" id="IPR036852">
    <property type="entry name" value="Peptidase_S8/S53_dom_sf"/>
</dbReference>
<dbReference type="PANTHER" id="PTHR10795">
    <property type="entry name" value="PROPROTEIN CONVERTASE SUBTILISIN/KEXIN"/>
    <property type="match status" value="1"/>
</dbReference>
<keyword evidence="4 11" id="KW-0732">Signal</keyword>
<feature type="signal peptide" evidence="11">
    <location>
        <begin position="1"/>
        <end position="23"/>
    </location>
</feature>
<dbReference type="PROSITE" id="PS00138">
    <property type="entry name" value="SUBTILASE_SER"/>
    <property type="match status" value="1"/>
</dbReference>
<reference evidence="15 16" key="1">
    <citation type="submission" date="2024-01" db="EMBL/GenBank/DDBJ databases">
        <title>The genomes of 5 underutilized Papilionoideae crops provide insights into root nodulation and disease resistanc.</title>
        <authorList>
            <person name="Jiang F."/>
        </authorList>
    </citation>
    <scope>NUCLEOTIDE SEQUENCE [LARGE SCALE GENOMIC DNA]</scope>
    <source>
        <strain evidence="15">LVBAO_FW01</strain>
        <tissue evidence="15">Leaves</tissue>
    </source>
</reference>
<feature type="active site" description="Charge relay system" evidence="8 9">
    <location>
        <position position="164"/>
    </location>
</feature>
<keyword evidence="3 9" id="KW-0645">Protease</keyword>
<dbReference type="InterPro" id="IPR010435">
    <property type="entry name" value="C5a/SBT2-like_Fn3"/>
</dbReference>
<evidence type="ECO:0000256" key="2">
    <source>
        <dbReference type="ARBA" id="ARBA00011073"/>
    </source>
</evidence>
<dbReference type="GO" id="GO:0005576">
    <property type="term" value="C:extracellular region"/>
    <property type="evidence" value="ECO:0007669"/>
    <property type="project" value="UniProtKB-SubCell"/>
</dbReference>
<dbReference type="SUPFAM" id="SSF54897">
    <property type="entry name" value="Protease propeptides/inhibitors"/>
    <property type="match status" value="1"/>
</dbReference>
<dbReference type="GO" id="GO:0009610">
    <property type="term" value="P:response to symbiotic fungus"/>
    <property type="evidence" value="ECO:0007669"/>
    <property type="project" value="UniProtKB-ARBA"/>
</dbReference>
<keyword evidence="7" id="KW-0325">Glycoprotein</keyword>
<evidence type="ECO:0000256" key="6">
    <source>
        <dbReference type="ARBA" id="ARBA00022825"/>
    </source>
</evidence>
<organism evidence="15 16">
    <name type="scientific">Canavalia gladiata</name>
    <name type="common">Sword bean</name>
    <name type="synonym">Dolichos gladiatus</name>
    <dbReference type="NCBI Taxonomy" id="3824"/>
    <lineage>
        <taxon>Eukaryota</taxon>
        <taxon>Viridiplantae</taxon>
        <taxon>Streptophyta</taxon>
        <taxon>Embryophyta</taxon>
        <taxon>Tracheophyta</taxon>
        <taxon>Spermatophyta</taxon>
        <taxon>Magnoliopsida</taxon>
        <taxon>eudicotyledons</taxon>
        <taxon>Gunneridae</taxon>
        <taxon>Pentapetalae</taxon>
        <taxon>rosids</taxon>
        <taxon>fabids</taxon>
        <taxon>Fabales</taxon>
        <taxon>Fabaceae</taxon>
        <taxon>Papilionoideae</taxon>
        <taxon>50 kb inversion clade</taxon>
        <taxon>NPAAA clade</taxon>
        <taxon>indigoferoid/millettioid clade</taxon>
        <taxon>Phaseoleae</taxon>
        <taxon>Canavalia</taxon>
    </lineage>
</organism>
<evidence type="ECO:0000256" key="7">
    <source>
        <dbReference type="ARBA" id="ARBA00023180"/>
    </source>
</evidence>
<feature type="domain" description="Peptidase S8/S53" evidence="12">
    <location>
        <begin position="155"/>
        <end position="638"/>
    </location>
</feature>
<dbReference type="Pfam" id="PF06280">
    <property type="entry name" value="fn3_5"/>
    <property type="match status" value="1"/>
</dbReference>
<evidence type="ECO:0000256" key="8">
    <source>
        <dbReference type="PIRSR" id="PIRSR615500-1"/>
    </source>
</evidence>
<dbReference type="GO" id="GO:0006508">
    <property type="term" value="P:proteolysis"/>
    <property type="evidence" value="ECO:0007669"/>
    <property type="project" value="UniProtKB-KW"/>
</dbReference>
<evidence type="ECO:0000313" key="16">
    <source>
        <dbReference type="Proteomes" id="UP001367508"/>
    </source>
</evidence>
<feature type="domain" description="C5a peptidase/Subtilisin-like protease SBT2-like Fn3-like" evidence="14">
    <location>
        <begin position="715"/>
        <end position="812"/>
    </location>
</feature>
<dbReference type="InterPro" id="IPR037045">
    <property type="entry name" value="S8pro/Inhibitor_I9_sf"/>
</dbReference>
<dbReference type="Pfam" id="PF05922">
    <property type="entry name" value="Inhibitor_I9"/>
    <property type="match status" value="1"/>
</dbReference>
<dbReference type="InterPro" id="IPR023828">
    <property type="entry name" value="Peptidase_S8_Ser-AS"/>
</dbReference>
<evidence type="ECO:0000259" key="12">
    <source>
        <dbReference type="Pfam" id="PF00082"/>
    </source>
</evidence>
<dbReference type="PROSITE" id="PS51892">
    <property type="entry name" value="SUBTILASE"/>
    <property type="match status" value="1"/>
</dbReference>
<feature type="chain" id="PRO_5043035293" description="Subtilisin-like protease SBT2.6" evidence="11">
    <location>
        <begin position="24"/>
        <end position="818"/>
    </location>
</feature>
<comment type="caution">
    <text evidence="15">The sequence shown here is derived from an EMBL/GenBank/DDBJ whole genome shotgun (WGS) entry which is preliminary data.</text>
</comment>
<evidence type="ECO:0000313" key="15">
    <source>
        <dbReference type="EMBL" id="KAK7329159.1"/>
    </source>
</evidence>
<sequence>MRILEFGCVFIIILFSLLLSGKAEIYIVTIEGEPIISYKGGVDGFEATAVESDDKIDSTSEVVTSYARHLEKRHDMLLGMLFERGTYQKLYSYRHLINGFAVHLSPEQAETLRHAPGVKSVERDWKVRRLTTHTPQFLGLPTGVWPTGGGYDRAGEDIVIGFVDSGIYPHHPSFTTYHTEPYGPLLKYRGKCEVDPDTKRSFCNGKIIGAQHFAQAAIAAGAFNPSVDFASPLDGDGHGSHTASIAAGRNGIPVRMHGHEFGKASGMAPRARIAVYKALYRLFGGFVADVVAAIDQAVHDGVDILSLSVGPNSPPSNTKTTFLNPFDATLLGAVKAGVFVAQAGGNGGPFPKSLVSYSPWIATVAAAIDDRRYKNHLILGNGKMLAGLGLSPSTRLNQTYTLVAANDVLLDSSVMKYSPTDCQRPEVLNKNLIKGNILLCGYSYNFVVGSASIKKVSETAKALGAVGFVLCVENVYPGTKYDPVPVGLPGILITDVSKSKELIDYYNISTPRDWTGRVKTFKGTGKIGDGLMPILYKSAPQVALFSARGPNIKDFSFQEADLLKPDILAPGSLIWAAWSLNGTDEPNFAGEGFAMISGTSMAAPHIAGIAALIKQKHPHWSPAAIKSALMTTSTTLDRAGNPILAQQYSDTEAMKLIRATPFDYGSGHVNPRAALDPGLIFDAGYEDYLGFLCTTPGIDAHEIRNYTHSLCNNTMGHPSNLNTPSITVSHLVGTQIVTRTVTNVAEEETYMITARMQPAVAIDVNPPAMTLKAGASRKFSVTLTVRSVTGMYSSGEVLMKGSRGHKVRIPVLANGYSR</sequence>
<dbReference type="GO" id="GO:0004252">
    <property type="term" value="F:serine-type endopeptidase activity"/>
    <property type="evidence" value="ECO:0007669"/>
    <property type="project" value="UniProtKB-UniRule"/>
</dbReference>
<evidence type="ECO:0000256" key="3">
    <source>
        <dbReference type="ARBA" id="ARBA00022670"/>
    </source>
</evidence>
<dbReference type="PROSITE" id="PS00136">
    <property type="entry name" value="SUBTILASE_ASP"/>
    <property type="match status" value="1"/>
</dbReference>
<protein>
    <recommendedName>
        <fullName evidence="17">Subtilisin-like protease SBT2.6</fullName>
    </recommendedName>
</protein>
<evidence type="ECO:0000259" key="14">
    <source>
        <dbReference type="Pfam" id="PF06280"/>
    </source>
</evidence>
<proteinExistence type="inferred from homology"/>
<comment type="similarity">
    <text evidence="2 9 10">Belongs to the peptidase S8 family.</text>
</comment>
<evidence type="ECO:0008006" key="17">
    <source>
        <dbReference type="Google" id="ProtNLM"/>
    </source>
</evidence>
<keyword evidence="6 9" id="KW-0720">Serine protease</keyword>
<dbReference type="CDD" id="cd02120">
    <property type="entry name" value="PA_subtilisin_like"/>
    <property type="match status" value="1"/>
</dbReference>
<dbReference type="Pfam" id="PF00082">
    <property type="entry name" value="Peptidase_S8"/>
    <property type="match status" value="1"/>
</dbReference>
<dbReference type="Gene3D" id="3.50.30.30">
    <property type="match status" value="1"/>
</dbReference>
<evidence type="ECO:0000256" key="10">
    <source>
        <dbReference type="RuleBase" id="RU003355"/>
    </source>
</evidence>
<comment type="subcellular location">
    <subcellularLocation>
        <location evidence="1">Secreted</location>
    </subcellularLocation>
</comment>
<accession>A0AAN9L4Q3</accession>
<feature type="domain" description="Inhibitor I9" evidence="13">
    <location>
        <begin position="26"/>
        <end position="128"/>
    </location>
</feature>
<evidence type="ECO:0000256" key="9">
    <source>
        <dbReference type="PROSITE-ProRule" id="PRU01240"/>
    </source>
</evidence>
<dbReference type="EMBL" id="JAYMYQ010000005">
    <property type="protein sequence ID" value="KAK7329159.1"/>
    <property type="molecule type" value="Genomic_DNA"/>
</dbReference>
<dbReference type="AlphaFoldDB" id="A0AAN9L4Q3"/>
<dbReference type="PRINTS" id="PR00723">
    <property type="entry name" value="SUBTILISIN"/>
</dbReference>
<dbReference type="InterPro" id="IPR023827">
    <property type="entry name" value="Peptidase_S8_Asp-AS"/>
</dbReference>
<keyword evidence="16" id="KW-1185">Reference proteome</keyword>
<gene>
    <name evidence="15" type="ORF">VNO77_23308</name>
</gene>
<dbReference type="Proteomes" id="UP001367508">
    <property type="component" value="Unassembled WGS sequence"/>
</dbReference>
<dbReference type="Gene3D" id="3.40.50.200">
    <property type="entry name" value="Peptidase S8/S53 domain"/>
    <property type="match status" value="1"/>
</dbReference>
<evidence type="ECO:0000259" key="13">
    <source>
        <dbReference type="Pfam" id="PF05922"/>
    </source>
</evidence>
<evidence type="ECO:0000256" key="11">
    <source>
        <dbReference type="SAM" id="SignalP"/>
    </source>
</evidence>
<evidence type="ECO:0000256" key="4">
    <source>
        <dbReference type="ARBA" id="ARBA00022729"/>
    </source>
</evidence>
<dbReference type="Gene3D" id="3.30.70.80">
    <property type="entry name" value="Peptidase S8 propeptide/proteinase inhibitor I9"/>
    <property type="match status" value="1"/>
</dbReference>
<evidence type="ECO:0000256" key="5">
    <source>
        <dbReference type="ARBA" id="ARBA00022801"/>
    </source>
</evidence>
<evidence type="ECO:0000256" key="1">
    <source>
        <dbReference type="ARBA" id="ARBA00004613"/>
    </source>
</evidence>